<dbReference type="Gene3D" id="1.10.150.130">
    <property type="match status" value="1"/>
</dbReference>
<evidence type="ECO:0000259" key="4">
    <source>
        <dbReference type="PROSITE" id="PS51898"/>
    </source>
</evidence>
<proteinExistence type="inferred from homology"/>
<evidence type="ECO:0000313" key="6">
    <source>
        <dbReference type="Proteomes" id="UP001302349"/>
    </source>
</evidence>
<evidence type="ECO:0000256" key="3">
    <source>
        <dbReference type="ARBA" id="ARBA00023172"/>
    </source>
</evidence>
<dbReference type="Pfam" id="PF17293">
    <property type="entry name" value="Arm-DNA-bind_5"/>
    <property type="match status" value="1"/>
</dbReference>
<sequence length="412" mass="47329">MAITLKYSIDTRTKLKSGKYQLRLRIIFNRSDSFIPTGFHLTKEEWDQKKEIVRSTSTTMTNTTRFNNKLAQDKAELMDKIVGLESAGKLHGLRAVDIKELVYAKPSETYTVLSFIDMEMQSLIEEGRVGTARTLRDLKNKLIKFHGSKIALHFADINYSFLRNLEKTHLAAGSNRGSLGVYMRTLRAIFNKAIKHGIVKEELYPFKQYTIRKSEPFRRALQEDDLKKIIGANLKKGSALSKARDFYLASIYLRGVNWMDMALMKVSNIEGDFERINYKRHKTGKPFSVKIIPQVKQILENLNGGLNYEDDQYLFPILKPEDDGNRIPLKIENRRRKLNKTLKELAGQLEIKTFTIYSARHTWATLSKRKGIPTAGIQEGLGHATEQQTQTYLDSFGNDVLDKYNDMVFGDL</sequence>
<keyword evidence="2" id="KW-0238">DNA-binding</keyword>
<comment type="similarity">
    <text evidence="1">Belongs to the 'phage' integrase family.</text>
</comment>
<keyword evidence="3" id="KW-0233">DNA recombination</keyword>
<keyword evidence="6" id="KW-1185">Reference proteome</keyword>
<protein>
    <submittedName>
        <fullName evidence="5">Site-specific integrase</fullName>
    </submittedName>
</protein>
<dbReference type="Pfam" id="PF00589">
    <property type="entry name" value="Phage_integrase"/>
    <property type="match status" value="1"/>
</dbReference>
<dbReference type="InterPro" id="IPR010998">
    <property type="entry name" value="Integrase_recombinase_N"/>
</dbReference>
<dbReference type="InterPro" id="IPR011010">
    <property type="entry name" value="DNA_brk_join_enz"/>
</dbReference>
<dbReference type="InterPro" id="IPR035386">
    <property type="entry name" value="Arm-DNA-bind_5"/>
</dbReference>
<dbReference type="PANTHER" id="PTHR30349:SF64">
    <property type="entry name" value="PROPHAGE INTEGRASE INTD-RELATED"/>
    <property type="match status" value="1"/>
</dbReference>
<dbReference type="InterPro" id="IPR025269">
    <property type="entry name" value="SAM-like_dom"/>
</dbReference>
<evidence type="ECO:0000256" key="2">
    <source>
        <dbReference type="ARBA" id="ARBA00023125"/>
    </source>
</evidence>
<dbReference type="InterPro" id="IPR050090">
    <property type="entry name" value="Tyrosine_recombinase_XerCD"/>
</dbReference>
<name>A0ABZ0IT89_9BACT</name>
<evidence type="ECO:0000313" key="5">
    <source>
        <dbReference type="EMBL" id="WOK07180.1"/>
    </source>
</evidence>
<dbReference type="Gene3D" id="1.10.443.10">
    <property type="entry name" value="Intergrase catalytic core"/>
    <property type="match status" value="1"/>
</dbReference>
<dbReference type="RefSeq" id="WP_317489866.1">
    <property type="nucleotide sequence ID" value="NZ_CP136051.1"/>
</dbReference>
<dbReference type="InterPro" id="IPR013762">
    <property type="entry name" value="Integrase-like_cat_sf"/>
</dbReference>
<evidence type="ECO:0000256" key="1">
    <source>
        <dbReference type="ARBA" id="ARBA00008857"/>
    </source>
</evidence>
<dbReference type="PANTHER" id="PTHR30349">
    <property type="entry name" value="PHAGE INTEGRASE-RELATED"/>
    <property type="match status" value="1"/>
</dbReference>
<reference evidence="5 6" key="1">
    <citation type="journal article" date="2023" name="Microbiol. Resour. Announc.">
        <title>Complete Genome Sequence of Imperialibacter roseus strain P4T.</title>
        <authorList>
            <person name="Tizabi D.R."/>
            <person name="Bachvaroff T."/>
            <person name="Hill R.T."/>
        </authorList>
    </citation>
    <scope>NUCLEOTIDE SEQUENCE [LARGE SCALE GENOMIC DNA]</scope>
    <source>
        <strain evidence="5 6">P4T</strain>
    </source>
</reference>
<accession>A0ABZ0IT89</accession>
<dbReference type="InterPro" id="IPR002104">
    <property type="entry name" value="Integrase_catalytic"/>
</dbReference>
<feature type="domain" description="Tyr recombinase" evidence="4">
    <location>
        <begin position="216"/>
        <end position="405"/>
    </location>
</feature>
<dbReference type="EMBL" id="CP136051">
    <property type="protein sequence ID" value="WOK07180.1"/>
    <property type="molecule type" value="Genomic_DNA"/>
</dbReference>
<dbReference type="Proteomes" id="UP001302349">
    <property type="component" value="Chromosome"/>
</dbReference>
<dbReference type="SUPFAM" id="SSF56349">
    <property type="entry name" value="DNA breaking-rejoining enzymes"/>
    <property type="match status" value="1"/>
</dbReference>
<gene>
    <name evidence="5" type="ORF">RT717_00915</name>
</gene>
<dbReference type="PROSITE" id="PS51898">
    <property type="entry name" value="TYR_RECOMBINASE"/>
    <property type="match status" value="1"/>
</dbReference>
<dbReference type="Pfam" id="PF13102">
    <property type="entry name" value="Phage_int_SAM_5"/>
    <property type="match status" value="1"/>
</dbReference>
<organism evidence="5 6">
    <name type="scientific">Imperialibacter roseus</name>
    <dbReference type="NCBI Taxonomy" id="1324217"/>
    <lineage>
        <taxon>Bacteria</taxon>
        <taxon>Pseudomonadati</taxon>
        <taxon>Bacteroidota</taxon>
        <taxon>Cytophagia</taxon>
        <taxon>Cytophagales</taxon>
        <taxon>Flammeovirgaceae</taxon>
        <taxon>Imperialibacter</taxon>
    </lineage>
</organism>